<accession>A0ACC3N688</accession>
<sequence length="656" mass="72024">MAQPQNQGQQSAPPLIRAHQIDALPLFTAEQKQHYKRGLTELWNVLDNSPQGSPAYLQAEEKIRNASMKIMQQISKGGNNRPTSGGGPPRPGQQGAGQGGMPQSVGMAQQGSQQGGQPQPQQVQQQQQPQMSNATKQELSNVKINIPPHVVQQGQQAQIAYRQQWYRKGGQLLTRKELAKQRGVSLQQQRSAGQGNAQQIDAEMEKCRSEMYAAHAEWEGMKTKNSSMDPMQNMQRQHSGQGQNPQQQVSGGQQQQHHQQQNQAAMQGMHNAQQQGDVKMQDTRGTSHSPQQPQGGFQQQQQAPTSQNQVAPSPAQQQQNMTQPPNSAHSQQTPHSATQQGFPQQNNMQQQQPNQQRPPMTGHQMSQAHQNMAQAQQQQQQQLNTPTSGVPQSATQQHPPQQAQQAQQQQQQPQQQRPQPLSHQAAISRAAEDYSRQQQQQPNQQQPPQQNTQMPQVPNGLPLVPPSSATQQTPNSAYPALQQQSQSASASTKFPIPKQLNLDPRTQVPVQGPASRPTFSNAGMMSQPGLQRPAQFTLEGEGDRVLSKRKLDELVRQVTGTASSSSTDQGVLSADVEEAVLTLADDFVDNVITAACRLAKLRSSQTLDVRDIQIVLERNYGIRIPGYGLDEPAAGWQTKMQAVQAGKVMGEVGKDA</sequence>
<dbReference type="EMBL" id="JAUTXU010000080">
    <property type="protein sequence ID" value="KAK3710980.1"/>
    <property type="molecule type" value="Genomic_DNA"/>
</dbReference>
<evidence type="ECO:0000313" key="1">
    <source>
        <dbReference type="EMBL" id="KAK3710980.1"/>
    </source>
</evidence>
<reference evidence="1" key="1">
    <citation type="submission" date="2023-07" db="EMBL/GenBank/DDBJ databases">
        <title>Black Yeasts Isolated from many extreme environments.</title>
        <authorList>
            <person name="Coleine C."/>
            <person name="Stajich J.E."/>
            <person name="Selbmann L."/>
        </authorList>
    </citation>
    <scope>NUCLEOTIDE SEQUENCE</scope>
    <source>
        <strain evidence="1">CCFEE 5714</strain>
    </source>
</reference>
<name>A0ACC3N688_9PEZI</name>
<keyword evidence="2" id="KW-1185">Reference proteome</keyword>
<evidence type="ECO:0000313" key="2">
    <source>
        <dbReference type="Proteomes" id="UP001281147"/>
    </source>
</evidence>
<protein>
    <submittedName>
        <fullName evidence="1">Transcription initiation factor TFIID subunit 12</fullName>
    </submittedName>
</protein>
<proteinExistence type="predicted"/>
<comment type="caution">
    <text evidence="1">The sequence shown here is derived from an EMBL/GenBank/DDBJ whole genome shotgun (WGS) entry which is preliminary data.</text>
</comment>
<organism evidence="1 2">
    <name type="scientific">Vermiconidia calcicola</name>
    <dbReference type="NCBI Taxonomy" id="1690605"/>
    <lineage>
        <taxon>Eukaryota</taxon>
        <taxon>Fungi</taxon>
        <taxon>Dikarya</taxon>
        <taxon>Ascomycota</taxon>
        <taxon>Pezizomycotina</taxon>
        <taxon>Dothideomycetes</taxon>
        <taxon>Dothideomycetidae</taxon>
        <taxon>Mycosphaerellales</taxon>
        <taxon>Extremaceae</taxon>
        <taxon>Vermiconidia</taxon>
    </lineage>
</organism>
<gene>
    <name evidence="1" type="primary">TAF12_2</name>
    <name evidence="1" type="ORF">LTR37_010001</name>
</gene>
<dbReference type="Proteomes" id="UP001281147">
    <property type="component" value="Unassembled WGS sequence"/>
</dbReference>